<dbReference type="SUPFAM" id="SSF101082">
    <property type="entry name" value="Typo IV secretion system protein TraC"/>
    <property type="match status" value="1"/>
</dbReference>
<gene>
    <name evidence="2" type="ORF">I8J34_17635</name>
</gene>
<dbReference type="EMBL" id="JAEKFT010000023">
    <property type="protein sequence ID" value="MBT0963007.1"/>
    <property type="molecule type" value="Genomic_DNA"/>
</dbReference>
<comment type="caution">
    <text evidence="2">The sequence shown here is derived from an EMBL/GenBank/DDBJ whole genome shotgun (WGS) entry which is preliminary data.</text>
</comment>
<accession>A0A944HCS0</accession>
<dbReference type="InterPro" id="IPR014158">
    <property type="entry name" value="T4SS_VirB5"/>
</dbReference>
<dbReference type="CDD" id="cd14262">
    <property type="entry name" value="VirB5_like"/>
    <property type="match status" value="1"/>
</dbReference>
<evidence type="ECO:0000256" key="1">
    <source>
        <dbReference type="SAM" id="SignalP"/>
    </source>
</evidence>
<proteinExistence type="predicted"/>
<name>A0A944HCS0_DENI1</name>
<dbReference type="Proteomes" id="UP000694660">
    <property type="component" value="Unassembled WGS sequence"/>
</dbReference>
<dbReference type="Gene3D" id="1.20.58.430">
    <property type="entry name" value="Type IV secretion system, VirB5-domain"/>
    <property type="match status" value="1"/>
</dbReference>
<dbReference type="AlphaFoldDB" id="A0A944HCS0"/>
<sequence>MRRKLTAIIVAASMAMAPVATRASGIPVVDVAALAQLIQQIMYWQQQIQSMSDQLNQMKSTYNSLNGSRGLGNLMTLSNAQRNYLPTDHAEIVKVLNGVSTQYSGLSSKVSAVMSANAVLSSTDLAAMTPSQKAMIEDGRRAAAMISTLSQTGYQNTSGRFAQLQSLITAINATADPKAIAEIQARIAGEQTMLANEQTKMQTIFYMAQAEQIAQEQRAKEKRVAAHGAFSSRPTIVFP</sequence>
<dbReference type="Pfam" id="PF07996">
    <property type="entry name" value="T4SS"/>
    <property type="match status" value="1"/>
</dbReference>
<keyword evidence="2" id="KW-0614">Plasmid</keyword>
<evidence type="ECO:0000313" key="2">
    <source>
        <dbReference type="EMBL" id="MBT0963007.1"/>
    </source>
</evidence>
<feature type="chain" id="PRO_5037957556" evidence="1">
    <location>
        <begin position="23"/>
        <end position="239"/>
    </location>
</feature>
<evidence type="ECO:0000313" key="3">
    <source>
        <dbReference type="Proteomes" id="UP000694660"/>
    </source>
</evidence>
<keyword evidence="1" id="KW-0732">Signal</keyword>
<protein>
    <submittedName>
        <fullName evidence="2">Type IV secretion system protein</fullName>
    </submittedName>
</protein>
<keyword evidence="3" id="KW-1185">Reference proteome</keyword>
<geneLocation type="plasmid" evidence="2">
    <name>unnamed1</name>
</geneLocation>
<feature type="signal peptide" evidence="1">
    <location>
        <begin position="1"/>
        <end position="22"/>
    </location>
</feature>
<dbReference type="InterPro" id="IPR023220">
    <property type="entry name" value="T4SS_VirB5-domain"/>
</dbReference>
<organism evidence="2 3">
    <name type="scientific">Denitromonas iodatirespirans</name>
    <dbReference type="NCBI Taxonomy" id="2795389"/>
    <lineage>
        <taxon>Bacteria</taxon>
        <taxon>Pseudomonadati</taxon>
        <taxon>Pseudomonadota</taxon>
        <taxon>Betaproteobacteria</taxon>
        <taxon>Rhodocyclales</taxon>
        <taxon>Zoogloeaceae</taxon>
        <taxon>Denitromonas</taxon>
    </lineage>
</organism>
<reference evidence="3" key="1">
    <citation type="journal article" date="2022" name="ISME J.">
        <title>Genetic and phylogenetic analysis of dissimilatory iodate-reducing bacteria identifies potential niches across the world's oceans.</title>
        <authorList>
            <person name="Reyes-Umana V."/>
            <person name="Henning Z."/>
            <person name="Lee K."/>
            <person name="Barnum T.P."/>
            <person name="Coates J.D."/>
        </authorList>
    </citation>
    <scope>NUCLEOTIDE SEQUENCE [LARGE SCALE GENOMIC DNA]</scope>
    <source>
        <strain evidence="3">IR12</strain>
    </source>
</reference>